<gene>
    <name evidence="11" type="primary">OIT3</name>
    <name evidence="11" type="ORF">AWC38_SpisGene12645</name>
</gene>
<dbReference type="Gene3D" id="3.10.100.10">
    <property type="entry name" value="Mannose-Binding Protein A, subunit A"/>
    <property type="match status" value="1"/>
</dbReference>
<evidence type="ECO:0000259" key="8">
    <source>
        <dbReference type="PROSITE" id="PS50041"/>
    </source>
</evidence>
<keyword evidence="4" id="KW-1015">Disulfide bond</keyword>
<keyword evidence="1" id="KW-0245">EGF-like domain</keyword>
<dbReference type="Pfam" id="PF00084">
    <property type="entry name" value="Sushi"/>
    <property type="match status" value="1"/>
</dbReference>
<dbReference type="Gene3D" id="2.60.40.4100">
    <property type="entry name" value="Zona pellucida, ZP-C domain"/>
    <property type="match status" value="1"/>
</dbReference>
<evidence type="ECO:0000256" key="7">
    <source>
        <dbReference type="SAM" id="Phobius"/>
    </source>
</evidence>
<feature type="domain" description="C-type lectin" evidence="8">
    <location>
        <begin position="1"/>
        <end position="73"/>
    </location>
</feature>
<dbReference type="SMART" id="SM00181">
    <property type="entry name" value="EGF"/>
    <property type="match status" value="2"/>
</dbReference>
<protein>
    <submittedName>
        <fullName evidence="11">Oncoprotein-induced transcript 3 protein</fullName>
    </submittedName>
</protein>
<evidence type="ECO:0000256" key="4">
    <source>
        <dbReference type="ARBA" id="ARBA00023157"/>
    </source>
</evidence>
<dbReference type="InterPro" id="IPR018378">
    <property type="entry name" value="C-type_lectin_CS"/>
</dbReference>
<proteinExistence type="predicted"/>
<keyword evidence="2" id="KW-0732">Signal</keyword>
<dbReference type="PANTHER" id="PTHR14002">
    <property type="entry name" value="ENDOGLIN/TGF-BETA RECEPTOR TYPE III"/>
    <property type="match status" value="1"/>
</dbReference>
<keyword evidence="7" id="KW-0812">Transmembrane</keyword>
<dbReference type="InterPro" id="IPR035976">
    <property type="entry name" value="Sushi/SCR/CCP_sf"/>
</dbReference>
<keyword evidence="3" id="KW-0677">Repeat</keyword>
<keyword evidence="5" id="KW-0325">Glycoprotein</keyword>
<dbReference type="SUPFAM" id="SSF57535">
    <property type="entry name" value="Complement control module/SCR domain"/>
    <property type="match status" value="1"/>
</dbReference>
<dbReference type="InterPro" id="IPR048290">
    <property type="entry name" value="ZP_chr"/>
</dbReference>
<dbReference type="FunFam" id="2.10.25.10:FF:000005">
    <property type="entry name" value="Fibrillin 2"/>
    <property type="match status" value="1"/>
</dbReference>
<comment type="caution">
    <text evidence="6">Lacks conserved residue(s) required for the propagation of feature annotation.</text>
</comment>
<name>A0A2B4S2U3_STYPI</name>
<dbReference type="GO" id="GO:0005509">
    <property type="term" value="F:calcium ion binding"/>
    <property type="evidence" value="ECO:0007669"/>
    <property type="project" value="InterPro"/>
</dbReference>
<sequence length="589" mass="65318">MPNKVIWIGLYRNPRVKSRWLWVDGSQASYTQWHGVEPNNSGGQEDCGQIFTVDQRREWNDVSCAQSYLYLCEMRVMMCSALTVGRLVKTEPNDCVTSQVRKNIKCSFSCPQGYQLQGPSDKQCGSDGQWTSKAASVSCKEALRTASLSLNVGRGKPLKECRDTDECALSNDGCSHKCVNVVGSYKCECPDPGLRLSSDNKTCHDIDECAVSSGGCSHMCVNTVGGYKCECPGPQLSLSSDNKTCQVDTSGVDVHCNSKNMTIIIPKSLLRGFDREHLRLLDTRCKAEETTGHFSLTTPLTGCNTTRRPTPTAIVYSNTVLEIPVAAEDLITRVRKLEISFSCYLSKYGVVSSVSWRPSNRRLTFSDEGKGNFTLSLDMFPDNRFVSPYMKDDFPVTVVLRKRLFFEVSVSSNDRQLSISADHCFVTPTQDRTDPVKYEFIREGCPNDGTVKYHAAPVVNLQRFSLEAFKFIADHSSVFVHCHVIVCNTTDSGSRCVKQCSSSDRKKRTVANDEHDRVYSLAKGPIILSLAQQDDRSDHVGSDSGLSTTFVAGLVILFIGFMAAMGTGLIIFKKLRDNQSVVERFIDGE</sequence>
<evidence type="ECO:0000256" key="5">
    <source>
        <dbReference type="ARBA" id="ARBA00023180"/>
    </source>
</evidence>
<keyword evidence="12" id="KW-1185">Reference proteome</keyword>
<organism evidence="11 12">
    <name type="scientific">Stylophora pistillata</name>
    <name type="common">Smooth cauliflower coral</name>
    <dbReference type="NCBI Taxonomy" id="50429"/>
    <lineage>
        <taxon>Eukaryota</taxon>
        <taxon>Metazoa</taxon>
        <taxon>Cnidaria</taxon>
        <taxon>Anthozoa</taxon>
        <taxon>Hexacorallia</taxon>
        <taxon>Scleractinia</taxon>
        <taxon>Astrocoeniina</taxon>
        <taxon>Pocilloporidae</taxon>
        <taxon>Stylophora</taxon>
    </lineage>
</organism>
<dbReference type="PROSITE" id="PS50041">
    <property type="entry name" value="C_TYPE_LECTIN_2"/>
    <property type="match status" value="1"/>
</dbReference>
<feature type="transmembrane region" description="Helical" evidence="7">
    <location>
        <begin position="550"/>
        <end position="572"/>
    </location>
</feature>
<dbReference type="OrthoDB" id="5981195at2759"/>
<dbReference type="Gene3D" id="2.10.70.10">
    <property type="entry name" value="Complement Module, domain 1"/>
    <property type="match status" value="1"/>
</dbReference>
<evidence type="ECO:0000313" key="12">
    <source>
        <dbReference type="Proteomes" id="UP000225706"/>
    </source>
</evidence>
<dbReference type="InterPro" id="IPR001507">
    <property type="entry name" value="ZP_dom"/>
</dbReference>
<dbReference type="InterPro" id="IPR000152">
    <property type="entry name" value="EGF-type_Asp/Asn_hydroxyl_site"/>
</dbReference>
<dbReference type="EMBL" id="LSMT01000228">
    <property type="protein sequence ID" value="PFX22805.1"/>
    <property type="molecule type" value="Genomic_DNA"/>
</dbReference>
<feature type="domain" description="ZP" evidence="10">
    <location>
        <begin position="255"/>
        <end position="503"/>
    </location>
</feature>
<dbReference type="InterPro" id="IPR000436">
    <property type="entry name" value="Sushi_SCR_CCP_dom"/>
</dbReference>
<evidence type="ECO:0000259" key="9">
    <source>
        <dbReference type="PROSITE" id="PS50923"/>
    </source>
</evidence>
<evidence type="ECO:0000256" key="2">
    <source>
        <dbReference type="ARBA" id="ARBA00022729"/>
    </source>
</evidence>
<dbReference type="InterPro" id="IPR016186">
    <property type="entry name" value="C-type_lectin-like/link_sf"/>
</dbReference>
<dbReference type="Pfam" id="PF14670">
    <property type="entry name" value="FXa_inhibition"/>
    <property type="match status" value="2"/>
</dbReference>
<dbReference type="InterPro" id="IPR042235">
    <property type="entry name" value="ZP-C_dom"/>
</dbReference>
<dbReference type="InterPro" id="IPR000742">
    <property type="entry name" value="EGF"/>
</dbReference>
<reference evidence="12" key="1">
    <citation type="journal article" date="2017" name="bioRxiv">
        <title>Comparative analysis of the genomes of Stylophora pistillata and Acropora digitifera provides evidence for extensive differences between species of corals.</title>
        <authorList>
            <person name="Voolstra C.R."/>
            <person name="Li Y."/>
            <person name="Liew Y.J."/>
            <person name="Baumgarten S."/>
            <person name="Zoccola D."/>
            <person name="Flot J.-F."/>
            <person name="Tambutte S."/>
            <person name="Allemand D."/>
            <person name="Aranda M."/>
        </authorList>
    </citation>
    <scope>NUCLEOTIDE SEQUENCE [LARGE SCALE GENOMIC DNA]</scope>
</reference>
<dbReference type="SMART" id="SM00241">
    <property type="entry name" value="ZP"/>
    <property type="match status" value="1"/>
</dbReference>
<dbReference type="PROSITE" id="PS00010">
    <property type="entry name" value="ASX_HYDROXYL"/>
    <property type="match status" value="2"/>
</dbReference>
<feature type="domain" description="Sushi" evidence="9">
    <location>
        <begin position="77"/>
        <end position="141"/>
    </location>
</feature>
<dbReference type="Proteomes" id="UP000225706">
    <property type="component" value="Unassembled WGS sequence"/>
</dbReference>
<evidence type="ECO:0000259" key="10">
    <source>
        <dbReference type="PROSITE" id="PS51034"/>
    </source>
</evidence>
<dbReference type="PROSITE" id="PS50923">
    <property type="entry name" value="SUSHI"/>
    <property type="match status" value="1"/>
</dbReference>
<keyword evidence="7" id="KW-1133">Transmembrane helix</keyword>
<dbReference type="InterPro" id="IPR055355">
    <property type="entry name" value="ZP-C"/>
</dbReference>
<evidence type="ECO:0000256" key="1">
    <source>
        <dbReference type="ARBA" id="ARBA00022536"/>
    </source>
</evidence>
<dbReference type="STRING" id="50429.A0A2B4S2U3"/>
<dbReference type="InterPro" id="IPR001304">
    <property type="entry name" value="C-type_lectin-like"/>
</dbReference>
<dbReference type="SMART" id="SM00179">
    <property type="entry name" value="EGF_CA"/>
    <property type="match status" value="2"/>
</dbReference>
<keyword evidence="7" id="KW-0472">Membrane</keyword>
<dbReference type="SUPFAM" id="SSF57196">
    <property type="entry name" value="EGF/Laminin"/>
    <property type="match status" value="2"/>
</dbReference>
<dbReference type="AlphaFoldDB" id="A0A2B4S2U3"/>
<dbReference type="InterPro" id="IPR016187">
    <property type="entry name" value="CTDL_fold"/>
</dbReference>
<dbReference type="Gene3D" id="2.10.25.10">
    <property type="entry name" value="Laminin"/>
    <property type="match status" value="2"/>
</dbReference>
<dbReference type="PROSITE" id="PS01187">
    <property type="entry name" value="EGF_CA"/>
    <property type="match status" value="1"/>
</dbReference>
<evidence type="ECO:0000256" key="6">
    <source>
        <dbReference type="PROSITE-ProRule" id="PRU00302"/>
    </source>
</evidence>
<comment type="caution">
    <text evidence="11">The sequence shown here is derived from an EMBL/GenBank/DDBJ whole genome shotgun (WGS) entry which is preliminary data.</text>
</comment>
<dbReference type="InterPro" id="IPR018097">
    <property type="entry name" value="EGF_Ca-bd_CS"/>
</dbReference>
<evidence type="ECO:0000256" key="3">
    <source>
        <dbReference type="ARBA" id="ARBA00022737"/>
    </source>
</evidence>
<accession>A0A2B4S2U3</accession>
<dbReference type="SUPFAM" id="SSF56436">
    <property type="entry name" value="C-type lectin-like"/>
    <property type="match status" value="1"/>
</dbReference>
<dbReference type="PRINTS" id="PR00023">
    <property type="entry name" value="ZPELLUCIDA"/>
</dbReference>
<dbReference type="Pfam" id="PF00100">
    <property type="entry name" value="Zona_pellucida"/>
    <property type="match status" value="1"/>
</dbReference>
<dbReference type="Gene3D" id="2.60.40.3210">
    <property type="entry name" value="Zona pellucida, ZP-N domain"/>
    <property type="match status" value="1"/>
</dbReference>
<dbReference type="Pfam" id="PF00059">
    <property type="entry name" value="Lectin_C"/>
    <property type="match status" value="1"/>
</dbReference>
<dbReference type="CDD" id="cd00033">
    <property type="entry name" value="CCP"/>
    <property type="match status" value="1"/>
</dbReference>
<keyword evidence="6" id="KW-0768">Sushi</keyword>
<dbReference type="CDD" id="cd00054">
    <property type="entry name" value="EGF_CA"/>
    <property type="match status" value="2"/>
</dbReference>
<dbReference type="PANTHER" id="PTHR14002:SF43">
    <property type="entry name" value="DELTA-LIKE PROTEIN"/>
    <property type="match status" value="1"/>
</dbReference>
<dbReference type="InterPro" id="IPR001881">
    <property type="entry name" value="EGF-like_Ca-bd_dom"/>
</dbReference>
<dbReference type="PROSITE" id="PS00615">
    <property type="entry name" value="C_TYPE_LECTIN_1"/>
    <property type="match status" value="1"/>
</dbReference>
<evidence type="ECO:0000313" key="11">
    <source>
        <dbReference type="EMBL" id="PFX22805.1"/>
    </source>
</evidence>
<dbReference type="PROSITE" id="PS51034">
    <property type="entry name" value="ZP_2"/>
    <property type="match status" value="1"/>
</dbReference>